<evidence type="ECO:0000256" key="2">
    <source>
        <dbReference type="SAM" id="Phobius"/>
    </source>
</evidence>
<keyword evidence="1" id="KW-0175">Coiled coil</keyword>
<dbReference type="RefSeq" id="WP_156525001.1">
    <property type="nucleotide sequence ID" value="NZ_CP096567.1"/>
</dbReference>
<keyword evidence="3" id="KW-0614">Plasmid</keyword>
<keyword evidence="4" id="KW-1185">Reference proteome</keyword>
<gene>
    <name evidence="3" type="ORF">M0639_31795</name>
</gene>
<keyword evidence="2" id="KW-0812">Transmembrane</keyword>
<geneLocation type="plasmid" evidence="3 4">
    <name>pdjl-6-4</name>
</geneLocation>
<protein>
    <submittedName>
        <fullName evidence="3">Uncharacterized protein</fullName>
    </submittedName>
</protein>
<dbReference type="Proteomes" id="UP000831484">
    <property type="component" value="Plasmid pdjl-6-4"/>
</dbReference>
<dbReference type="AlphaFoldDB" id="A0AB38RN30"/>
<evidence type="ECO:0000313" key="4">
    <source>
        <dbReference type="Proteomes" id="UP000831484"/>
    </source>
</evidence>
<evidence type="ECO:0000256" key="1">
    <source>
        <dbReference type="SAM" id="Coils"/>
    </source>
</evidence>
<name>A0AB38RN30_RHOSG</name>
<feature type="transmembrane region" description="Helical" evidence="2">
    <location>
        <begin position="172"/>
        <end position="193"/>
    </location>
</feature>
<sequence length="366" mass="38746">MTDVSADQIARELRLTPEHMLTLRALQARMLRRDWEDARKPSARSTKQDRLQRFVAAAINEVLTSGALPPALAEELTAYAHKHFLDQLHGLTSLAPTLAQKVHPRSASVVILAELITFSPWTDATTWGPGVRKAELRTAADDLTALRTTDLETMTEEFESLMKALRRKSIKWGRVAAVSVIGVGAGALTAGWAAAPIGAAIGGTMGLTGAAAVSAGLAMLGGGSLAAGGFGVAGGTLLLTGVGGLAGAGVAAAGVRYTPLGSQAIAGEAVKLDLVARMVLADAPDRDEKMRRVVESLQERLNDVTDRIGLLVETINTLKQEKAATTAENTELRARVKDLEAELIETKQAQTTLELVRERLPEKIIA</sequence>
<evidence type="ECO:0000313" key="3">
    <source>
        <dbReference type="EMBL" id="UPU46785.1"/>
    </source>
</evidence>
<organism evidence="3 4">
    <name type="scientific">Rhodococcus qingshengii JCM 15477</name>
    <dbReference type="NCBI Taxonomy" id="1303681"/>
    <lineage>
        <taxon>Bacteria</taxon>
        <taxon>Bacillati</taxon>
        <taxon>Actinomycetota</taxon>
        <taxon>Actinomycetes</taxon>
        <taxon>Mycobacteriales</taxon>
        <taxon>Nocardiaceae</taxon>
        <taxon>Rhodococcus</taxon>
        <taxon>Rhodococcus erythropolis group</taxon>
    </lineage>
</organism>
<feature type="transmembrane region" description="Helical" evidence="2">
    <location>
        <begin position="199"/>
        <end position="220"/>
    </location>
</feature>
<reference evidence="4" key="1">
    <citation type="journal article" date="2022" name="Environ. Microbiol.">
        <title>Functional analysis, diversity, and distribution of carbendazim hydrolases MheI and CbmA, responsible for the initial step in carbendazim degradation.</title>
        <authorList>
            <person name="Zhang M."/>
            <person name="Bai X."/>
            <person name="Li Q."/>
            <person name="Zhang L."/>
            <person name="Zhu Q."/>
            <person name="Gao S."/>
            <person name="Ke Z."/>
            <person name="Jiang M."/>
            <person name="Hu J."/>
            <person name="Qiu J."/>
            <person name="Hong Q."/>
        </authorList>
    </citation>
    <scope>NUCLEOTIDE SEQUENCE [LARGE SCALE GENOMIC DNA]</scope>
    <source>
        <strain evidence="4">djl-6</strain>
    </source>
</reference>
<accession>A0AB38RN30</accession>
<dbReference type="EMBL" id="CP096567">
    <property type="protein sequence ID" value="UPU46785.1"/>
    <property type="molecule type" value="Genomic_DNA"/>
</dbReference>
<feature type="coiled-coil region" evidence="1">
    <location>
        <begin position="287"/>
        <end position="349"/>
    </location>
</feature>
<feature type="transmembrane region" description="Helical" evidence="2">
    <location>
        <begin position="232"/>
        <end position="255"/>
    </location>
</feature>
<keyword evidence="2" id="KW-1133">Transmembrane helix</keyword>
<proteinExistence type="predicted"/>
<keyword evidence="2" id="KW-0472">Membrane</keyword>